<keyword evidence="2" id="KW-1185">Reference proteome</keyword>
<dbReference type="AlphaFoldDB" id="A0A183ANH2"/>
<dbReference type="EMBL" id="UZAN01046073">
    <property type="protein sequence ID" value="VDP83676.1"/>
    <property type="molecule type" value="Genomic_DNA"/>
</dbReference>
<organism evidence="3">
    <name type="scientific">Echinostoma caproni</name>
    <dbReference type="NCBI Taxonomy" id="27848"/>
    <lineage>
        <taxon>Eukaryota</taxon>
        <taxon>Metazoa</taxon>
        <taxon>Spiralia</taxon>
        <taxon>Lophotrochozoa</taxon>
        <taxon>Platyhelminthes</taxon>
        <taxon>Trematoda</taxon>
        <taxon>Digenea</taxon>
        <taxon>Plagiorchiida</taxon>
        <taxon>Echinostomata</taxon>
        <taxon>Echinostomatoidea</taxon>
        <taxon>Echinostomatidae</taxon>
        <taxon>Echinostoma</taxon>
    </lineage>
</organism>
<evidence type="ECO:0000313" key="3">
    <source>
        <dbReference type="WBParaSite" id="ECPE_0000853301-mRNA-1"/>
    </source>
</evidence>
<accession>A0A183ANH2</accession>
<sequence>MVVPPEYPTAENGSQEFVEVKWSPHLANVRRDKLRSLTQLFFSVWDSEVDASGIVRANQISNRSLDTSELEDTDRFSQSAPSNLSPTFSQFHQPVGAMVSQLSSVVSSAAAAMMSGLTKPLSGSHSVSESENI</sequence>
<name>A0A183ANH2_9TREM</name>
<protein>
    <submittedName>
        <fullName evidence="3">Autophagy-related protein 13b</fullName>
    </submittedName>
</protein>
<reference evidence="1 2" key="2">
    <citation type="submission" date="2018-11" db="EMBL/GenBank/DDBJ databases">
        <authorList>
            <consortium name="Pathogen Informatics"/>
        </authorList>
    </citation>
    <scope>NUCLEOTIDE SEQUENCE [LARGE SCALE GENOMIC DNA]</scope>
    <source>
        <strain evidence="1 2">Egypt</strain>
    </source>
</reference>
<reference evidence="3" key="1">
    <citation type="submission" date="2016-06" db="UniProtKB">
        <authorList>
            <consortium name="WormBaseParasite"/>
        </authorList>
    </citation>
    <scope>IDENTIFICATION</scope>
</reference>
<gene>
    <name evidence="1" type="ORF">ECPE_LOCUS8507</name>
</gene>
<evidence type="ECO:0000313" key="2">
    <source>
        <dbReference type="Proteomes" id="UP000272942"/>
    </source>
</evidence>
<dbReference type="Proteomes" id="UP000272942">
    <property type="component" value="Unassembled WGS sequence"/>
</dbReference>
<evidence type="ECO:0000313" key="1">
    <source>
        <dbReference type="EMBL" id="VDP83676.1"/>
    </source>
</evidence>
<proteinExistence type="predicted"/>
<dbReference type="WBParaSite" id="ECPE_0000853301-mRNA-1">
    <property type="protein sequence ID" value="ECPE_0000853301-mRNA-1"/>
    <property type="gene ID" value="ECPE_0000853301"/>
</dbReference>